<reference evidence="6" key="1">
    <citation type="journal article" date="2013" name="Lancet">
        <title>First case of E anophelis outbreak in an intensive-care unit.</title>
        <authorList>
            <person name="Teo J."/>
            <person name="Tan S.Y."/>
            <person name="Tay M."/>
            <person name="Ding Y."/>
            <person name="Kjelleberg S."/>
            <person name="Givskov M."/>
            <person name="Lin R.T."/>
            <person name="Yang L."/>
        </authorList>
    </citation>
    <scope>NUCLEOTIDE SEQUENCE [LARGE SCALE GENOMIC DNA]</scope>
    <source>
        <strain evidence="6">NUHP1</strain>
    </source>
</reference>
<dbReference type="RefSeq" id="WP_009090684.1">
    <property type="nucleotide sequence ID" value="NZ_CP007547.1"/>
</dbReference>
<keyword evidence="1" id="KW-0805">Transcription regulation</keyword>
<sequence>MRSSPRERILNTASILFHEQGYNNTGINQIIADSGVSKASFYDHFKSKDDLCLEFLNQRYKYWSSQWEAFIAKSSGQKEKILMSFDFLMYMNEKENFRGCSFLNISSEIPDDKIQIHKTIRQHKNELRNFFTKEIPDEILAAHIYMLFESSIVMGRLYGNNELTIKSKIIVNGLLKD</sequence>
<evidence type="ECO:0000256" key="3">
    <source>
        <dbReference type="ARBA" id="ARBA00023163"/>
    </source>
</evidence>
<evidence type="ECO:0000256" key="1">
    <source>
        <dbReference type="ARBA" id="ARBA00023015"/>
    </source>
</evidence>
<keyword evidence="3" id="KW-0804">Transcription</keyword>
<dbReference type="PANTHER" id="PTHR47506:SF1">
    <property type="entry name" value="HTH-TYPE TRANSCRIPTIONAL REGULATOR YJDC"/>
    <property type="match status" value="1"/>
</dbReference>
<dbReference type="GeneID" id="56684310"/>
<dbReference type="SUPFAM" id="SSF48498">
    <property type="entry name" value="Tetracyclin repressor-like, C-terminal domain"/>
    <property type="match status" value="1"/>
</dbReference>
<organism evidence="6 7">
    <name type="scientific">Elizabethkingia anophelis NUHP1</name>
    <dbReference type="NCBI Taxonomy" id="1338011"/>
    <lineage>
        <taxon>Bacteria</taxon>
        <taxon>Pseudomonadati</taxon>
        <taxon>Bacteroidota</taxon>
        <taxon>Flavobacteriia</taxon>
        <taxon>Flavobacteriales</taxon>
        <taxon>Weeksellaceae</taxon>
        <taxon>Elizabethkingia</taxon>
    </lineage>
</organism>
<evidence type="ECO:0000313" key="6">
    <source>
        <dbReference type="EMBL" id="AIL47001.1"/>
    </source>
</evidence>
<dbReference type="STRING" id="1338011.BD94_3226"/>
<accession>A0A077EH95</accession>
<dbReference type="InterPro" id="IPR001647">
    <property type="entry name" value="HTH_TetR"/>
</dbReference>
<dbReference type="eggNOG" id="COG1309">
    <property type="taxonomic scope" value="Bacteria"/>
</dbReference>
<dbReference type="HOGENOM" id="CLU_069356_23_0_10"/>
<keyword evidence="2 4" id="KW-0238">DNA-binding</keyword>
<dbReference type="GO" id="GO:0003677">
    <property type="term" value="F:DNA binding"/>
    <property type="evidence" value="ECO:0007669"/>
    <property type="project" value="UniProtKB-UniRule"/>
</dbReference>
<dbReference type="Gene3D" id="1.10.357.10">
    <property type="entry name" value="Tetracycline Repressor, domain 2"/>
    <property type="match status" value="1"/>
</dbReference>
<dbReference type="EMBL" id="CP007547">
    <property type="protein sequence ID" value="AIL47001.1"/>
    <property type="molecule type" value="Genomic_DNA"/>
</dbReference>
<evidence type="ECO:0000256" key="4">
    <source>
        <dbReference type="PROSITE-ProRule" id="PRU00335"/>
    </source>
</evidence>
<protein>
    <submittedName>
        <fullName evidence="6">Transcriptional regulator, TetR family</fullName>
    </submittedName>
</protein>
<evidence type="ECO:0000256" key="2">
    <source>
        <dbReference type="ARBA" id="ARBA00023125"/>
    </source>
</evidence>
<dbReference type="AlphaFoldDB" id="A0A077EH95"/>
<feature type="domain" description="HTH tetR-type" evidence="5">
    <location>
        <begin position="3"/>
        <end position="63"/>
    </location>
</feature>
<dbReference type="PRINTS" id="PR00455">
    <property type="entry name" value="HTHTETR"/>
</dbReference>
<dbReference type="Proteomes" id="UP000028933">
    <property type="component" value="Chromosome"/>
</dbReference>
<dbReference type="KEGG" id="eao:BD94_3226"/>
<evidence type="ECO:0000259" key="5">
    <source>
        <dbReference type="PROSITE" id="PS50977"/>
    </source>
</evidence>
<proteinExistence type="predicted"/>
<name>A0A077EH95_9FLAO</name>
<dbReference type="InterPro" id="IPR036271">
    <property type="entry name" value="Tet_transcr_reg_TetR-rel_C_sf"/>
</dbReference>
<dbReference type="PROSITE" id="PS50977">
    <property type="entry name" value="HTH_TETR_2"/>
    <property type="match status" value="1"/>
</dbReference>
<feature type="DNA-binding region" description="H-T-H motif" evidence="4">
    <location>
        <begin position="26"/>
        <end position="45"/>
    </location>
</feature>
<evidence type="ECO:0000313" key="7">
    <source>
        <dbReference type="Proteomes" id="UP000028933"/>
    </source>
</evidence>
<gene>
    <name evidence="6" type="ORF">BD94_3226</name>
</gene>
<dbReference type="InterPro" id="IPR009057">
    <property type="entry name" value="Homeodomain-like_sf"/>
</dbReference>
<dbReference type="SUPFAM" id="SSF46689">
    <property type="entry name" value="Homeodomain-like"/>
    <property type="match status" value="1"/>
</dbReference>
<dbReference type="Pfam" id="PF00440">
    <property type="entry name" value="TetR_N"/>
    <property type="match status" value="1"/>
</dbReference>
<dbReference type="PANTHER" id="PTHR47506">
    <property type="entry name" value="TRANSCRIPTIONAL REGULATORY PROTEIN"/>
    <property type="match status" value="1"/>
</dbReference>
<reference evidence="6" key="2">
    <citation type="journal article" date="2015" name="Genome Biol. Evol.">
        <title>Complete Genome Sequence and Transcriptomic Analysis of the Novel Pathogen Elizabethkingia anophelis in Response to Oxidative Stress.</title>
        <authorList>
            <person name="Li Y."/>
            <person name="Liu Y."/>
            <person name="Chew S.C."/>
            <person name="Tay M."/>
            <person name="Salido M.M."/>
            <person name="Teo J."/>
            <person name="Lauro F.M."/>
            <person name="Givskov M."/>
            <person name="Yang L."/>
        </authorList>
    </citation>
    <scope>NUCLEOTIDE SEQUENCE</scope>
    <source>
        <strain evidence="6">NUHP1</strain>
    </source>
</reference>